<dbReference type="AlphaFoldDB" id="A0A5C2FYS0"/>
<dbReference type="InterPro" id="IPR012340">
    <property type="entry name" value="NA-bd_OB-fold"/>
</dbReference>
<dbReference type="InterPro" id="IPR023591">
    <property type="entry name" value="Ribosomal_uS2_flav_dom_sf"/>
</dbReference>
<dbReference type="Gene3D" id="2.40.50.140">
    <property type="entry name" value="Nucleic acid-binding proteins"/>
    <property type="match status" value="2"/>
</dbReference>
<evidence type="ECO:0000256" key="2">
    <source>
        <dbReference type="HAMAP-Rule" id="MF_00291"/>
    </source>
</evidence>
<feature type="region of interest" description="Disordered" evidence="3">
    <location>
        <begin position="1"/>
        <end position="50"/>
    </location>
</feature>
<dbReference type="Pfam" id="PF00318">
    <property type="entry name" value="Ribosomal_S2"/>
    <property type="match status" value="2"/>
</dbReference>
<keyword evidence="4" id="KW-0934">Plastid</keyword>
<name>A0A5C2FYS0_9CHLO</name>
<reference evidence="4" key="1">
    <citation type="submission" date="2019-06" db="EMBL/GenBank/DDBJ databases">
        <authorList>
            <person name="Khani Juy-Abad F."/>
            <person name="Mohammadi P."/>
            <person name="Zarrabi M."/>
        </authorList>
    </citation>
    <scope>NUCLEOTIDE SEQUENCE</scope>
</reference>
<dbReference type="HAMAP" id="MF_00291_B">
    <property type="entry name" value="Ribosomal_uS2_B"/>
    <property type="match status" value="1"/>
</dbReference>
<evidence type="ECO:0000256" key="3">
    <source>
        <dbReference type="SAM" id="MobiDB-lite"/>
    </source>
</evidence>
<dbReference type="GO" id="GO:0003735">
    <property type="term" value="F:structural constituent of ribosome"/>
    <property type="evidence" value="ECO:0007669"/>
    <property type="project" value="InterPro"/>
</dbReference>
<evidence type="ECO:0000256" key="1">
    <source>
        <dbReference type="ARBA" id="ARBA00006242"/>
    </source>
</evidence>
<keyword evidence="2" id="KW-0687">Ribonucleoprotein</keyword>
<dbReference type="RefSeq" id="YP_009632770.1">
    <property type="nucleotide sequence ID" value="NC_042250.1"/>
</dbReference>
<gene>
    <name evidence="2 4" type="primary">rps2</name>
</gene>
<protein>
    <recommendedName>
        <fullName evidence="2">Small ribosomal subunit protein uS2c</fullName>
    </recommendedName>
</protein>
<sequence>MAKSLEKTNASLRFAQGQKRSASLSELPKKEAEAGVNRRNATSGRASTLAEKTLTSKKKKKTLLATRVGDICVLKISALAPNNIGIDEYSYPYAIFVPNAKYGSEIKAKILKIQVKDSTYAVAQLVEELNTTENLATPLPAENETAQQVRPGDSLTVSITKKLGENAGIVEFPNNFRLIVPLLPERKSGASRPLSSLENVKVTVTRVKAGYGFAKIETGDLKETPSNNSVSLALPTVQKRELTGFETAHTAPKNKLALGSKFTTTLPLKSKQYGKFLVFKVNGSILFLKFDNQRFSALALRAGGVNLGDKVRIKVTSTSSNCAVGKILKVNPVFEKPRFTSASLSLRSAKNVEASARSKKASLVINSIREMINHGMHFGEKAVKCHARMKNAIWLKKQGQNKNRPLPLIKKGRHIINLLKTRRCLNQALNKLTKYALKGRTFLFIGTKKPAAGLVARASFFTKNSFYVNTRWLGGMLTNWKTICKSISKIRPILKEKQKVVRDILERRQSIKSRLIKKALLLRKKSKIILSKGRSLLETFKNPNKRAEITLRAQKLTALRNELLTKGMNYLEKRQKLVEKRRELIYQTLQLKEKGLLISSKHKALLNQLAIYAKKLREYKYLLILTTELQNLKNSSSSQLVSVSYNKFKEVNQQLSNSSVFVPNPPKEILNRIVLTMKNQYDNDSLIEAKSTAGATAGNKKILVCSTLLSKFSRFSSYIKTVIKTLLNSIQSLLFEKQSQKYSSDLNQIQATLKTYLTLKQKYITELQQLKVKLTNERSVIRIVKRKFQSLDAYKKLIKFLPRLRYLPTPQTKISEIVQILLSRIVDPKLKYPIENIYDQKLSTSSKKLAAARKKKWQRLEKYFGGIANMTKLTKTQISRNVAIIIGQKEEINAVRECHKLGIKTFTIVDTNCNPTLSDHVIPANDDSRNSIKYILTKFITRIRLAQKLRSRLLPK</sequence>
<dbReference type="InterPro" id="IPR005706">
    <property type="entry name" value="Ribosomal_uS2_bac/mit/plastid"/>
</dbReference>
<dbReference type="PANTHER" id="PTHR12534:SF0">
    <property type="entry name" value="SMALL RIBOSOMAL SUBUNIT PROTEIN US2M"/>
    <property type="match status" value="1"/>
</dbReference>
<geneLocation type="chloroplast" evidence="4"/>
<organism evidence="4">
    <name type="scientific">Chlorosarcinopsis eremi</name>
    <dbReference type="NCBI Taxonomy" id="332213"/>
    <lineage>
        <taxon>Eukaryota</taxon>
        <taxon>Viridiplantae</taxon>
        <taxon>Chlorophyta</taxon>
        <taxon>core chlorophytes</taxon>
        <taxon>Chlorophyceae</taxon>
        <taxon>Chlorosarcinales</taxon>
        <taxon>Chlorosarcinaceae</taxon>
        <taxon>Chlorosarcinopsis</taxon>
    </lineage>
</organism>
<dbReference type="CDD" id="cd01425">
    <property type="entry name" value="RPS2"/>
    <property type="match status" value="2"/>
</dbReference>
<dbReference type="InterPro" id="IPR001865">
    <property type="entry name" value="Ribosomal_uS2"/>
</dbReference>
<comment type="subcellular location">
    <subcellularLocation>
        <location evidence="2">Plastid</location>
        <location evidence="2">Chloroplast</location>
    </subcellularLocation>
</comment>
<comment type="similarity">
    <text evidence="1 2">Belongs to the universal ribosomal protein uS2 family.</text>
</comment>
<dbReference type="PANTHER" id="PTHR12534">
    <property type="entry name" value="30S RIBOSOMAL PROTEIN S2 PROKARYOTIC AND ORGANELLAR"/>
    <property type="match status" value="1"/>
</dbReference>
<evidence type="ECO:0000313" key="4">
    <source>
        <dbReference type="EMBL" id="QEP09238.1"/>
    </source>
</evidence>
<dbReference type="GeneID" id="40145290"/>
<keyword evidence="2 4" id="KW-0689">Ribosomal protein</keyword>
<dbReference type="GO" id="GO:0009507">
    <property type="term" value="C:chloroplast"/>
    <property type="evidence" value="ECO:0007669"/>
    <property type="project" value="UniProtKB-SubCell"/>
</dbReference>
<keyword evidence="4" id="KW-0150">Chloroplast</keyword>
<dbReference type="EMBL" id="MN102114">
    <property type="protein sequence ID" value="QEP09238.1"/>
    <property type="molecule type" value="Genomic_DNA"/>
</dbReference>
<proteinExistence type="inferred from homology"/>
<dbReference type="GO" id="GO:0005763">
    <property type="term" value="C:mitochondrial small ribosomal subunit"/>
    <property type="evidence" value="ECO:0007669"/>
    <property type="project" value="TreeGrafter"/>
</dbReference>
<dbReference type="NCBIfam" id="TIGR01011">
    <property type="entry name" value="rpsB_bact"/>
    <property type="match status" value="2"/>
</dbReference>
<dbReference type="Gene3D" id="3.40.50.10490">
    <property type="entry name" value="Glucose-6-phosphate isomerase like protein, domain 1"/>
    <property type="match status" value="2"/>
</dbReference>
<accession>A0A5C2FYS0</accession>
<dbReference type="SUPFAM" id="SSF52313">
    <property type="entry name" value="Ribosomal protein S2"/>
    <property type="match status" value="2"/>
</dbReference>
<dbReference type="GO" id="GO:0006412">
    <property type="term" value="P:translation"/>
    <property type="evidence" value="ECO:0007669"/>
    <property type="project" value="UniProtKB-UniRule"/>
</dbReference>